<keyword evidence="4" id="KW-1185">Reference proteome</keyword>
<dbReference type="PANTHER" id="PTHR30160">
    <property type="entry name" value="TETRAACYLDISACCHARIDE 4'-KINASE-RELATED"/>
    <property type="match status" value="1"/>
</dbReference>
<proteinExistence type="predicted"/>
<dbReference type="SUPFAM" id="SSF53756">
    <property type="entry name" value="UDP-Glycosyltransferase/glycogen phosphorylase"/>
    <property type="match status" value="1"/>
</dbReference>
<protein>
    <submittedName>
        <fullName evidence="3">Glycosyltransferase family 9 protein</fullName>
    </submittedName>
</protein>
<gene>
    <name evidence="3" type="ORF">JFN91_14675</name>
</gene>
<evidence type="ECO:0000256" key="1">
    <source>
        <dbReference type="ARBA" id="ARBA00022676"/>
    </source>
</evidence>
<dbReference type="InterPro" id="IPR002201">
    <property type="entry name" value="Glyco_trans_9"/>
</dbReference>
<dbReference type="Gene3D" id="3.40.50.2000">
    <property type="entry name" value="Glycogen Phosphorylase B"/>
    <property type="match status" value="2"/>
</dbReference>
<organism evidence="3 4">
    <name type="scientific">Geomonas anaerohicana</name>
    <dbReference type="NCBI Taxonomy" id="2798583"/>
    <lineage>
        <taxon>Bacteria</taxon>
        <taxon>Pseudomonadati</taxon>
        <taxon>Thermodesulfobacteriota</taxon>
        <taxon>Desulfuromonadia</taxon>
        <taxon>Geobacterales</taxon>
        <taxon>Geobacteraceae</taxon>
        <taxon>Geomonas</taxon>
    </lineage>
</organism>
<name>A0ABS0YGN7_9BACT</name>
<evidence type="ECO:0000313" key="4">
    <source>
        <dbReference type="Proteomes" id="UP000614714"/>
    </source>
</evidence>
<keyword evidence="1" id="KW-0328">Glycosyltransferase</keyword>
<dbReference type="Proteomes" id="UP000614714">
    <property type="component" value="Unassembled WGS sequence"/>
</dbReference>
<dbReference type="Pfam" id="PF01075">
    <property type="entry name" value="Glyco_transf_9"/>
    <property type="match status" value="1"/>
</dbReference>
<keyword evidence="2" id="KW-0808">Transferase</keyword>
<dbReference type="InterPro" id="IPR051199">
    <property type="entry name" value="LPS_LOS_Heptosyltrfase"/>
</dbReference>
<dbReference type="EMBL" id="JAEMHL010000007">
    <property type="protein sequence ID" value="MBJ6751460.1"/>
    <property type="molecule type" value="Genomic_DNA"/>
</dbReference>
<comment type="caution">
    <text evidence="3">The sequence shown here is derived from an EMBL/GenBank/DDBJ whole genome shotgun (WGS) entry which is preliminary data.</text>
</comment>
<accession>A0ABS0YGN7</accession>
<sequence>MLARNFLLDGLASVLPRPSAAPGEKQAVMVVRLDVIGDFVLWLDAAAALRQRYPAERYRLVLVGNALWTDLAAQQPFFDQVVPVNLGRLLRDPGYRFELWRRLRALRCEVALNPTFSRHFPCDDAVMRVCGARERIGFAGDFANQRPWEMAISNRWYTRLIPAAQGQLMELERNAEFVRGLGVASFRPGLPELVVAEELPAALAGERYYVVVPGAGKALRQWPLERYAALMERIWDTYRIKAVICGAPGEEALGRRLRELVPEPVQAVYLTGATTLAGFAAVIKGSELVLANESSAIHLAAAVGTRSVCLTGGGHYGRFVPYCLESSGPLPVVLEHRMACFNCNWDCIYPCRDAAAPCLAGITVDEVWGAVRNLLDRS</sequence>
<evidence type="ECO:0000313" key="3">
    <source>
        <dbReference type="EMBL" id="MBJ6751460.1"/>
    </source>
</evidence>
<reference evidence="3 4" key="1">
    <citation type="submission" date="2020-12" db="EMBL/GenBank/DDBJ databases">
        <title>Geomonas sp. Red421, isolated from paddy soil.</title>
        <authorList>
            <person name="Xu Z."/>
            <person name="Zhang Z."/>
            <person name="Masuda Y."/>
            <person name="Itoh H."/>
            <person name="Senoo K."/>
        </authorList>
    </citation>
    <scope>NUCLEOTIDE SEQUENCE [LARGE SCALE GENOMIC DNA]</scope>
    <source>
        <strain evidence="3 4">Red421</strain>
    </source>
</reference>
<dbReference type="CDD" id="cd03789">
    <property type="entry name" value="GT9_LPS_heptosyltransferase"/>
    <property type="match status" value="1"/>
</dbReference>
<evidence type="ECO:0000256" key="2">
    <source>
        <dbReference type="ARBA" id="ARBA00022679"/>
    </source>
</evidence>